<proteinExistence type="inferred from homology"/>
<dbReference type="AlphaFoldDB" id="A0A8H3HZF1"/>
<protein>
    <submittedName>
        <fullName evidence="2">Uncharacterized protein</fullName>
    </submittedName>
</protein>
<dbReference type="Gene3D" id="3.30.420.40">
    <property type="match status" value="1"/>
</dbReference>
<evidence type="ECO:0000313" key="3">
    <source>
        <dbReference type="Proteomes" id="UP000663827"/>
    </source>
</evidence>
<dbReference type="Proteomes" id="UP000663827">
    <property type="component" value="Unassembled WGS sequence"/>
</dbReference>
<dbReference type="Pfam" id="PF00022">
    <property type="entry name" value="Actin"/>
    <property type="match status" value="1"/>
</dbReference>
<gene>
    <name evidence="2" type="ORF">RDB_LOCUS96969</name>
</gene>
<comment type="caution">
    <text evidence="2">The sequence shown here is derived from an EMBL/GenBank/DDBJ whole genome shotgun (WGS) entry which is preliminary data.</text>
</comment>
<evidence type="ECO:0000313" key="2">
    <source>
        <dbReference type="EMBL" id="CAE7158964.1"/>
    </source>
</evidence>
<dbReference type="InterPro" id="IPR004000">
    <property type="entry name" value="Actin"/>
</dbReference>
<dbReference type="EMBL" id="CAJNJQ010002032">
    <property type="protein sequence ID" value="CAE7158964.1"/>
    <property type="molecule type" value="Genomic_DNA"/>
</dbReference>
<reference evidence="2" key="1">
    <citation type="submission" date="2021-01" db="EMBL/GenBank/DDBJ databases">
        <authorList>
            <person name="Kaushik A."/>
        </authorList>
    </citation>
    <scope>NUCLEOTIDE SEQUENCE</scope>
    <source>
        <strain evidence="2">AG5</strain>
    </source>
</reference>
<dbReference type="Gene3D" id="3.90.640.10">
    <property type="entry name" value="Actin, Chain A, domain 4"/>
    <property type="match status" value="1"/>
</dbReference>
<organism evidence="2 3">
    <name type="scientific">Rhizoctonia solani</name>
    <dbReference type="NCBI Taxonomy" id="456999"/>
    <lineage>
        <taxon>Eukaryota</taxon>
        <taxon>Fungi</taxon>
        <taxon>Dikarya</taxon>
        <taxon>Basidiomycota</taxon>
        <taxon>Agaricomycotina</taxon>
        <taxon>Agaricomycetes</taxon>
        <taxon>Cantharellales</taxon>
        <taxon>Ceratobasidiaceae</taxon>
        <taxon>Rhizoctonia</taxon>
    </lineage>
</organism>
<dbReference type="SMART" id="SM00268">
    <property type="entry name" value="ACTIN"/>
    <property type="match status" value="1"/>
</dbReference>
<accession>A0A8H3HZF1</accession>
<dbReference type="SUPFAM" id="SSF53067">
    <property type="entry name" value="Actin-like ATPase domain"/>
    <property type="match status" value="1"/>
</dbReference>
<dbReference type="InterPro" id="IPR043129">
    <property type="entry name" value="ATPase_NBD"/>
</dbReference>
<sequence length="195" mass="21898">MAQIMFNTFNAPAFDVTIQAVLSLYTYKDFALPHAILCLDLAGRDLTDYLIKILIERGYPFITTAERGIVRDIKEKLRYVALNFKNEIVTAAQSSALEKNYELLTVKRSRSPSFLGQEAAGIHEATYNSIFKCDLDIRRNLCGNVVLSSGTTVYHGIADRIQEPSLLSPASMKVKISPPLERKYSVWIGYSILDI</sequence>
<name>A0A8H3HZF1_9AGAM</name>
<comment type="similarity">
    <text evidence="1">Belongs to the actin family.</text>
</comment>
<evidence type="ECO:0000256" key="1">
    <source>
        <dbReference type="RuleBase" id="RU000487"/>
    </source>
</evidence>
<dbReference type="PANTHER" id="PTHR11937">
    <property type="entry name" value="ACTIN"/>
    <property type="match status" value="1"/>
</dbReference>